<organism evidence="1 2">
    <name type="scientific">Gryllotalpicola reticulitermitis</name>
    <dbReference type="NCBI Taxonomy" id="1184153"/>
    <lineage>
        <taxon>Bacteria</taxon>
        <taxon>Bacillati</taxon>
        <taxon>Actinomycetota</taxon>
        <taxon>Actinomycetes</taxon>
        <taxon>Micrococcales</taxon>
        <taxon>Microbacteriaceae</taxon>
        <taxon>Gryllotalpicola</taxon>
    </lineage>
</organism>
<accession>A0ABV8QDB3</accession>
<sequence>MQDDPLKQQLLKELRELRRGEGALSLERISQCEALVRVVGMGSVEQAHATLFEMFRRCAADPDGDIRAYLETSGIGLEGNSVNQRLDAYAAQHNVDQRTGLRRSDRGALKLATLFRDEELFYRPWGHLTLYQFGATVLVSIALHMDPASEYRPPAVWVNDELQEDLAWDFQQPSPTTGYVRALNHLDGHPFQPEAKWLFKVDVEWRMGVWPTWVLAAQLADNRLVSKIQTQRNFMTEATITWGAWPGEDLPKTGDFASFDQPTTDVR</sequence>
<name>A0ABV8QDB3_9MICO</name>
<reference evidence="2" key="1">
    <citation type="journal article" date="2019" name="Int. J. Syst. Evol. Microbiol.">
        <title>The Global Catalogue of Microorganisms (GCM) 10K type strain sequencing project: providing services to taxonomists for standard genome sequencing and annotation.</title>
        <authorList>
            <consortium name="The Broad Institute Genomics Platform"/>
            <consortium name="The Broad Institute Genome Sequencing Center for Infectious Disease"/>
            <person name="Wu L."/>
            <person name="Ma J."/>
        </authorList>
    </citation>
    <scope>NUCLEOTIDE SEQUENCE [LARGE SCALE GENOMIC DNA]</scope>
    <source>
        <strain evidence="2">CGMCC 1.10363</strain>
    </source>
</reference>
<evidence type="ECO:0000313" key="2">
    <source>
        <dbReference type="Proteomes" id="UP001595900"/>
    </source>
</evidence>
<dbReference type="RefSeq" id="WP_390232472.1">
    <property type="nucleotide sequence ID" value="NZ_JBHSCN010000023.1"/>
</dbReference>
<keyword evidence="2" id="KW-1185">Reference proteome</keyword>
<evidence type="ECO:0000313" key="1">
    <source>
        <dbReference type="EMBL" id="MFC4245333.1"/>
    </source>
</evidence>
<gene>
    <name evidence="1" type="ORF">ACFOYW_18340</name>
</gene>
<dbReference type="EMBL" id="JBHSCN010000023">
    <property type="protein sequence ID" value="MFC4245333.1"/>
    <property type="molecule type" value="Genomic_DNA"/>
</dbReference>
<proteinExistence type="predicted"/>
<protein>
    <submittedName>
        <fullName evidence="1">Uncharacterized protein</fullName>
    </submittedName>
</protein>
<dbReference type="Proteomes" id="UP001595900">
    <property type="component" value="Unassembled WGS sequence"/>
</dbReference>
<comment type="caution">
    <text evidence="1">The sequence shown here is derived from an EMBL/GenBank/DDBJ whole genome shotgun (WGS) entry which is preliminary data.</text>
</comment>